<evidence type="ECO:0000313" key="4">
    <source>
        <dbReference type="Proteomes" id="UP001595379"/>
    </source>
</evidence>
<evidence type="ECO:0000259" key="2">
    <source>
        <dbReference type="PROSITE" id="PS51737"/>
    </source>
</evidence>
<name>A0ABV7A1A0_9PROT</name>
<dbReference type="InterPro" id="IPR006119">
    <property type="entry name" value="Resolv_N"/>
</dbReference>
<dbReference type="Gene3D" id="3.90.1750.20">
    <property type="entry name" value="Putative Large Serine Recombinase, Chain B, Domain 2"/>
    <property type="match status" value="1"/>
</dbReference>
<gene>
    <name evidence="3" type="ORF">ACFOOR_14840</name>
</gene>
<feature type="domain" description="Resolvase/invertase-type recombinase catalytic" evidence="1">
    <location>
        <begin position="1"/>
        <end position="148"/>
    </location>
</feature>
<dbReference type="SMART" id="SM00857">
    <property type="entry name" value="Resolvase"/>
    <property type="match status" value="1"/>
</dbReference>
<protein>
    <submittedName>
        <fullName evidence="3">Recombinase family protein</fullName>
    </submittedName>
</protein>
<dbReference type="PANTHER" id="PTHR30461:SF23">
    <property type="entry name" value="DNA RECOMBINASE-RELATED"/>
    <property type="match status" value="1"/>
</dbReference>
<feature type="domain" description="Recombinase" evidence="2">
    <location>
        <begin position="156"/>
        <end position="256"/>
    </location>
</feature>
<accession>A0ABV7A1A0</accession>
<dbReference type="RefSeq" id="WP_343165808.1">
    <property type="nucleotide sequence ID" value="NZ_JBHRSV010000029.1"/>
</dbReference>
<dbReference type="PANTHER" id="PTHR30461">
    <property type="entry name" value="DNA-INVERTASE FROM LAMBDOID PROPHAGE"/>
    <property type="match status" value="1"/>
</dbReference>
<dbReference type="PROSITE" id="PS51737">
    <property type="entry name" value="RECOMBINASE_DNA_BIND"/>
    <property type="match status" value="1"/>
</dbReference>
<dbReference type="EMBL" id="JBHRSV010000029">
    <property type="protein sequence ID" value="MFC2927383.1"/>
    <property type="molecule type" value="Genomic_DNA"/>
</dbReference>
<dbReference type="Pfam" id="PF00239">
    <property type="entry name" value="Resolvase"/>
    <property type="match status" value="1"/>
</dbReference>
<evidence type="ECO:0000313" key="3">
    <source>
        <dbReference type="EMBL" id="MFC2927383.1"/>
    </source>
</evidence>
<dbReference type="InterPro" id="IPR038109">
    <property type="entry name" value="DNA_bind_recomb_sf"/>
</dbReference>
<dbReference type="Pfam" id="PF13408">
    <property type="entry name" value="Zn_ribbon_recom"/>
    <property type="match status" value="1"/>
</dbReference>
<dbReference type="Gene3D" id="3.40.50.1390">
    <property type="entry name" value="Resolvase, N-terminal catalytic domain"/>
    <property type="match status" value="1"/>
</dbReference>
<reference evidence="4" key="1">
    <citation type="journal article" date="2019" name="Int. J. Syst. Evol. Microbiol.">
        <title>The Global Catalogue of Microorganisms (GCM) 10K type strain sequencing project: providing services to taxonomists for standard genome sequencing and annotation.</title>
        <authorList>
            <consortium name="The Broad Institute Genomics Platform"/>
            <consortium name="The Broad Institute Genome Sequencing Center for Infectious Disease"/>
            <person name="Wu L."/>
            <person name="Ma J."/>
        </authorList>
    </citation>
    <scope>NUCLEOTIDE SEQUENCE [LARGE SCALE GENOMIC DNA]</scope>
    <source>
        <strain evidence="4">KCTC 52487</strain>
    </source>
</reference>
<dbReference type="InterPro" id="IPR050639">
    <property type="entry name" value="SSR_resolvase"/>
</dbReference>
<dbReference type="Pfam" id="PF07508">
    <property type="entry name" value="Recombinase"/>
    <property type="match status" value="1"/>
</dbReference>
<keyword evidence="4" id="KW-1185">Reference proteome</keyword>
<dbReference type="InterPro" id="IPR036162">
    <property type="entry name" value="Resolvase-like_N_sf"/>
</dbReference>
<proteinExistence type="predicted"/>
<dbReference type="InterPro" id="IPR025827">
    <property type="entry name" value="Zn_ribbon_recom_dom"/>
</dbReference>
<dbReference type="Proteomes" id="UP001595379">
    <property type="component" value="Unassembled WGS sequence"/>
</dbReference>
<dbReference type="PROSITE" id="PS51736">
    <property type="entry name" value="RECOMBINASES_3"/>
    <property type="match status" value="1"/>
</dbReference>
<sequence>MRKSREEGLEQSFNSLDAQAEACANFIASQRHEGWVVMDEEFRDPGFSAGTLDRPALRRLLKRIERDEIDVVVVYKLDRLSRSITDFAKLTDVFAAHDVAIVSVTQSINTSDAMGKLLLNVLMSFAQFERENTAERIRDKVAASKRRGLWMGGVVPYGYQSRKGALSKKPHEAAVVEHLFKRFIALGSVQRLSDETAANDEIPTFSKSRLHKMLKNPIYRGQIRHRDELHDGVHKAIIDEATWSKAAAILATNTYRRAGRTRAKTPALLKGLLFGPDGAPMSPTHTRKGQKLYRYYVSQTVLQKGAGACEIGRVSADEIEALVLDRIKHVLAEPEIIASVEHALVEAGVAKRFDDLPALVQELTLIWENLMPEEQGRLVALLVDRVTIGSDQVEVVLRIDGIHQLCSQTQLAA</sequence>
<comment type="caution">
    <text evidence="3">The sequence shown here is derived from an EMBL/GenBank/DDBJ whole genome shotgun (WGS) entry which is preliminary data.</text>
</comment>
<dbReference type="CDD" id="cd00338">
    <property type="entry name" value="Ser_Recombinase"/>
    <property type="match status" value="1"/>
</dbReference>
<dbReference type="InterPro" id="IPR011109">
    <property type="entry name" value="DNA_bind_recombinase_dom"/>
</dbReference>
<organism evidence="3 4">
    <name type="scientific">Hyphobacterium vulgare</name>
    <dbReference type="NCBI Taxonomy" id="1736751"/>
    <lineage>
        <taxon>Bacteria</taxon>
        <taxon>Pseudomonadati</taxon>
        <taxon>Pseudomonadota</taxon>
        <taxon>Alphaproteobacteria</taxon>
        <taxon>Maricaulales</taxon>
        <taxon>Maricaulaceae</taxon>
        <taxon>Hyphobacterium</taxon>
    </lineage>
</organism>
<evidence type="ECO:0000259" key="1">
    <source>
        <dbReference type="PROSITE" id="PS51736"/>
    </source>
</evidence>
<dbReference type="SUPFAM" id="SSF53041">
    <property type="entry name" value="Resolvase-like"/>
    <property type="match status" value="1"/>
</dbReference>